<gene>
    <name evidence="1" type="ORF">L1987_69517</name>
</gene>
<name>A0ACB9BAM2_9ASTR</name>
<keyword evidence="2" id="KW-1185">Reference proteome</keyword>
<sequence>MANKNLDPSKDEPFVEYCTTSSESESTCSDHCETNAVPPAPVSKVVLSKAEVPVVISTIPALIPFKQIKISYPPDGRKLNIEKGETSGSTNPKPQSKPITKRKVFDIFHAPGEKVPYVQKTLKESTFEHNKAHPWNFKDLFKRKDYVYFQRDNLAKSCFVCGKYNHTSSTCFYYLQQQRNSKQHTFEKTNINKKVRSYEAKATKFRESLSPTRVKMPKPQQTCIIFGNSDHFAAKCRFNPFNQIANCSSEFTPAAVNKNAADPEKARKSKNRSSAAKKAAADKGKTKAKPSAVTNLAAAPVKQSAATNLLLISPNLQKLLLID</sequence>
<reference evidence="1 2" key="2">
    <citation type="journal article" date="2022" name="Mol. Ecol. Resour.">
        <title>The genomes of chicory, endive, great burdock and yacon provide insights into Asteraceae paleo-polyploidization history and plant inulin production.</title>
        <authorList>
            <person name="Fan W."/>
            <person name="Wang S."/>
            <person name="Wang H."/>
            <person name="Wang A."/>
            <person name="Jiang F."/>
            <person name="Liu H."/>
            <person name="Zhao H."/>
            <person name="Xu D."/>
            <person name="Zhang Y."/>
        </authorList>
    </citation>
    <scope>NUCLEOTIDE SEQUENCE [LARGE SCALE GENOMIC DNA]</scope>
    <source>
        <strain evidence="2">cv. Yunnan</strain>
        <tissue evidence="1">Leaves</tissue>
    </source>
</reference>
<organism evidence="1 2">
    <name type="scientific">Smallanthus sonchifolius</name>
    <dbReference type="NCBI Taxonomy" id="185202"/>
    <lineage>
        <taxon>Eukaryota</taxon>
        <taxon>Viridiplantae</taxon>
        <taxon>Streptophyta</taxon>
        <taxon>Embryophyta</taxon>
        <taxon>Tracheophyta</taxon>
        <taxon>Spermatophyta</taxon>
        <taxon>Magnoliopsida</taxon>
        <taxon>eudicotyledons</taxon>
        <taxon>Gunneridae</taxon>
        <taxon>Pentapetalae</taxon>
        <taxon>asterids</taxon>
        <taxon>campanulids</taxon>
        <taxon>Asterales</taxon>
        <taxon>Asteraceae</taxon>
        <taxon>Asteroideae</taxon>
        <taxon>Heliantheae alliance</taxon>
        <taxon>Millerieae</taxon>
        <taxon>Smallanthus</taxon>
    </lineage>
</organism>
<reference evidence="2" key="1">
    <citation type="journal article" date="2022" name="Mol. Ecol. Resour.">
        <title>The genomes of chicory, endive, great burdock and yacon provide insights into Asteraceae palaeo-polyploidization history and plant inulin production.</title>
        <authorList>
            <person name="Fan W."/>
            <person name="Wang S."/>
            <person name="Wang H."/>
            <person name="Wang A."/>
            <person name="Jiang F."/>
            <person name="Liu H."/>
            <person name="Zhao H."/>
            <person name="Xu D."/>
            <person name="Zhang Y."/>
        </authorList>
    </citation>
    <scope>NUCLEOTIDE SEQUENCE [LARGE SCALE GENOMIC DNA]</scope>
    <source>
        <strain evidence="2">cv. Yunnan</strain>
    </source>
</reference>
<evidence type="ECO:0000313" key="1">
    <source>
        <dbReference type="EMBL" id="KAI3717730.1"/>
    </source>
</evidence>
<proteinExistence type="predicted"/>
<accession>A0ACB9BAM2</accession>
<comment type="caution">
    <text evidence="1">The sequence shown here is derived from an EMBL/GenBank/DDBJ whole genome shotgun (WGS) entry which is preliminary data.</text>
</comment>
<evidence type="ECO:0000313" key="2">
    <source>
        <dbReference type="Proteomes" id="UP001056120"/>
    </source>
</evidence>
<dbReference type="EMBL" id="CM042040">
    <property type="protein sequence ID" value="KAI3717730.1"/>
    <property type="molecule type" value="Genomic_DNA"/>
</dbReference>
<dbReference type="Proteomes" id="UP001056120">
    <property type="component" value="Linkage Group LG23"/>
</dbReference>
<protein>
    <submittedName>
        <fullName evidence="1">Uncharacterized protein</fullName>
    </submittedName>
</protein>